<dbReference type="InterPro" id="IPR041657">
    <property type="entry name" value="HTH_17"/>
</dbReference>
<evidence type="ECO:0000313" key="2">
    <source>
        <dbReference type="EMBL" id="GAA1914964.1"/>
    </source>
</evidence>
<evidence type="ECO:0000259" key="1">
    <source>
        <dbReference type="Pfam" id="PF12728"/>
    </source>
</evidence>
<dbReference type="Proteomes" id="UP001501343">
    <property type="component" value="Unassembled WGS sequence"/>
</dbReference>
<proteinExistence type="predicted"/>
<accession>A0ABN2P838</accession>
<dbReference type="EMBL" id="BAAAOF010000002">
    <property type="protein sequence ID" value="GAA1914964.1"/>
    <property type="molecule type" value="Genomic_DNA"/>
</dbReference>
<dbReference type="InterPro" id="IPR009061">
    <property type="entry name" value="DNA-bd_dom_put_sf"/>
</dbReference>
<dbReference type="Gene3D" id="1.10.10.10">
    <property type="entry name" value="Winged helix-like DNA-binding domain superfamily/Winged helix DNA-binding domain"/>
    <property type="match status" value="1"/>
</dbReference>
<dbReference type="Pfam" id="PF12728">
    <property type="entry name" value="HTH_17"/>
    <property type="match status" value="1"/>
</dbReference>
<feature type="domain" description="Helix-turn-helix" evidence="1">
    <location>
        <begin position="5"/>
        <end position="57"/>
    </location>
</feature>
<dbReference type="InterPro" id="IPR036388">
    <property type="entry name" value="WH-like_DNA-bd_sf"/>
</dbReference>
<sequence>MMGRLLSVTDMAALLGVSVKTVYQWRSRPIPYGPPAIKVGKYLRWKPEVVEAWIDAQEPESNVTPIRRGA</sequence>
<name>A0ABN2P838_9MICO</name>
<gene>
    <name evidence="2" type="ORF">GCM10009775_04250</name>
</gene>
<evidence type="ECO:0000313" key="3">
    <source>
        <dbReference type="Proteomes" id="UP001501343"/>
    </source>
</evidence>
<protein>
    <recommendedName>
        <fullName evidence="1">Helix-turn-helix domain-containing protein</fullName>
    </recommendedName>
</protein>
<organism evidence="2 3">
    <name type="scientific">Microbacterium aoyamense</name>
    <dbReference type="NCBI Taxonomy" id="344166"/>
    <lineage>
        <taxon>Bacteria</taxon>
        <taxon>Bacillati</taxon>
        <taxon>Actinomycetota</taxon>
        <taxon>Actinomycetes</taxon>
        <taxon>Micrococcales</taxon>
        <taxon>Microbacteriaceae</taxon>
        <taxon>Microbacterium</taxon>
    </lineage>
</organism>
<keyword evidence="3" id="KW-1185">Reference proteome</keyword>
<reference evidence="2 3" key="1">
    <citation type="journal article" date="2019" name="Int. J. Syst. Evol. Microbiol.">
        <title>The Global Catalogue of Microorganisms (GCM) 10K type strain sequencing project: providing services to taxonomists for standard genome sequencing and annotation.</title>
        <authorList>
            <consortium name="The Broad Institute Genomics Platform"/>
            <consortium name="The Broad Institute Genome Sequencing Center for Infectious Disease"/>
            <person name="Wu L."/>
            <person name="Ma J."/>
        </authorList>
    </citation>
    <scope>NUCLEOTIDE SEQUENCE [LARGE SCALE GENOMIC DNA]</scope>
    <source>
        <strain evidence="2 3">JCM 14900</strain>
    </source>
</reference>
<comment type="caution">
    <text evidence="2">The sequence shown here is derived from an EMBL/GenBank/DDBJ whole genome shotgun (WGS) entry which is preliminary data.</text>
</comment>
<dbReference type="SUPFAM" id="SSF46955">
    <property type="entry name" value="Putative DNA-binding domain"/>
    <property type="match status" value="1"/>
</dbReference>